<keyword evidence="1" id="KW-1133">Transmembrane helix</keyword>
<dbReference type="PANTHER" id="PTHR10845:SF192">
    <property type="entry name" value="DOUBLE HIT, ISOFORM B"/>
    <property type="match status" value="1"/>
</dbReference>
<dbReference type="InterPro" id="IPR036305">
    <property type="entry name" value="RGS_sf"/>
</dbReference>
<organism evidence="3 4">
    <name type="scientific">Stephania cephalantha</name>
    <dbReference type="NCBI Taxonomy" id="152367"/>
    <lineage>
        <taxon>Eukaryota</taxon>
        <taxon>Viridiplantae</taxon>
        <taxon>Streptophyta</taxon>
        <taxon>Embryophyta</taxon>
        <taxon>Tracheophyta</taxon>
        <taxon>Spermatophyta</taxon>
        <taxon>Magnoliopsida</taxon>
        <taxon>Ranunculales</taxon>
        <taxon>Menispermaceae</taxon>
        <taxon>Menispermoideae</taxon>
        <taxon>Cissampelideae</taxon>
        <taxon>Stephania</taxon>
    </lineage>
</organism>
<proteinExistence type="predicted"/>
<evidence type="ECO:0000313" key="4">
    <source>
        <dbReference type="Proteomes" id="UP001419268"/>
    </source>
</evidence>
<evidence type="ECO:0000259" key="2">
    <source>
        <dbReference type="PROSITE" id="PS50132"/>
    </source>
</evidence>
<dbReference type="PROSITE" id="PS50132">
    <property type="entry name" value="RGS"/>
    <property type="match status" value="1"/>
</dbReference>
<protein>
    <recommendedName>
        <fullName evidence="2">RGS domain-containing protein</fullName>
    </recommendedName>
</protein>
<dbReference type="SUPFAM" id="SSF48097">
    <property type="entry name" value="Regulator of G-protein signaling, RGS"/>
    <property type="match status" value="1"/>
</dbReference>
<dbReference type="InterPro" id="IPR044926">
    <property type="entry name" value="RGS_subdomain_2"/>
</dbReference>
<dbReference type="InterPro" id="IPR016137">
    <property type="entry name" value="RGS"/>
</dbReference>
<gene>
    <name evidence="3" type="ORF">Scep_021097</name>
</gene>
<dbReference type="AlphaFoldDB" id="A0AAP0F7X7"/>
<feature type="transmembrane region" description="Helical" evidence="1">
    <location>
        <begin position="156"/>
        <end position="180"/>
    </location>
</feature>
<reference evidence="3 4" key="1">
    <citation type="submission" date="2024-01" db="EMBL/GenBank/DDBJ databases">
        <title>Genome assemblies of Stephania.</title>
        <authorList>
            <person name="Yang L."/>
        </authorList>
    </citation>
    <scope>NUCLEOTIDE SEQUENCE [LARGE SCALE GENOMIC DNA]</scope>
    <source>
        <strain evidence="3">JXDWG</strain>
        <tissue evidence="3">Leaf</tissue>
    </source>
</reference>
<dbReference type="PANTHER" id="PTHR10845">
    <property type="entry name" value="REGULATOR OF G PROTEIN SIGNALING"/>
    <property type="match status" value="1"/>
</dbReference>
<evidence type="ECO:0000313" key="3">
    <source>
        <dbReference type="EMBL" id="KAK9104253.1"/>
    </source>
</evidence>
<feature type="transmembrane region" description="Helical" evidence="1">
    <location>
        <begin position="192"/>
        <end position="213"/>
    </location>
</feature>
<dbReference type="Proteomes" id="UP001419268">
    <property type="component" value="Unassembled WGS sequence"/>
</dbReference>
<feature type="domain" description="RGS" evidence="2">
    <location>
        <begin position="293"/>
        <end position="411"/>
    </location>
</feature>
<feature type="transmembrane region" description="Helical" evidence="1">
    <location>
        <begin position="49"/>
        <end position="74"/>
    </location>
</feature>
<comment type="caution">
    <text evidence="3">The sequence shown here is derived from an EMBL/GenBank/DDBJ whole genome shotgun (WGS) entry which is preliminary data.</text>
</comment>
<accession>A0AAP0F7X7</accession>
<keyword evidence="1" id="KW-0812">Transmembrane</keyword>
<name>A0AAP0F7X7_9MAGN</name>
<keyword evidence="4" id="KW-1185">Reference proteome</keyword>
<feature type="transmembrane region" description="Helical" evidence="1">
    <location>
        <begin position="225"/>
        <end position="245"/>
    </location>
</feature>
<dbReference type="Pfam" id="PF00615">
    <property type="entry name" value="RGS"/>
    <property type="match status" value="1"/>
</dbReference>
<keyword evidence="1" id="KW-0472">Membrane</keyword>
<feature type="transmembrane region" description="Helical" evidence="1">
    <location>
        <begin position="126"/>
        <end position="144"/>
    </location>
</feature>
<evidence type="ECO:0000256" key="1">
    <source>
        <dbReference type="SAM" id="Phobius"/>
    </source>
</evidence>
<dbReference type="SMART" id="SM00315">
    <property type="entry name" value="RGS"/>
    <property type="match status" value="1"/>
</dbReference>
<dbReference type="Gene3D" id="1.10.167.10">
    <property type="entry name" value="Regulator of G-protein Signalling 4, domain 2"/>
    <property type="match status" value="1"/>
</dbReference>
<sequence>MGSCAVEGGCPSDYIAVTISAVSVILLLIRSAFPFLFHKVPPTKGGDIWLVWIQIFASVNLILAMVIAIDFLKFERRHWWQSCYMWAGWFEGPLGFGLLMSCRIVQAFKLYYLFVRRHLPPIRSYIFLPLVLLPWMGMVTFLHLKKPLNSRCHLQTRWVTAIVILHALYIAAMIGITRAIQHIEFRFHEFKDLLKGIIVSTVVVGVWISSYVLNQVHDDIKWLQVISRFMLLLSASILILSFYSISISQPLLSQMSLRKRDPQRFETMGRALGIPDSGLLSQRGLLDVSPDEPLDKLLQNKIFRQSFMAFADSCLAGESVHFYDEVNELNKIPVDDHVRRVYMARYIIDKYIVEGAAMEVNISHRRRQEILATPDLTHPDLFKNAVHELIQLMKTNLGRDYWSSMFFVKFKEELSKQSGYQDSMERLVGLDYSPRLSAVRGADDPFHQEHLMKSASRRSDIHETDAQ</sequence>
<feature type="transmembrane region" description="Helical" evidence="1">
    <location>
        <begin position="94"/>
        <end position="114"/>
    </location>
</feature>
<feature type="transmembrane region" description="Helical" evidence="1">
    <location>
        <begin position="14"/>
        <end position="37"/>
    </location>
</feature>
<dbReference type="EMBL" id="JBBNAG010000009">
    <property type="protein sequence ID" value="KAK9104253.1"/>
    <property type="molecule type" value="Genomic_DNA"/>
</dbReference>